<evidence type="ECO:0000313" key="3">
    <source>
        <dbReference type="EMBL" id="CAI8024275.1"/>
    </source>
</evidence>
<dbReference type="AlphaFoldDB" id="A0AA35S6C6"/>
<gene>
    <name evidence="3" type="ORF">GBAR_LOCUS14113</name>
</gene>
<feature type="signal peptide" evidence="2">
    <location>
        <begin position="1"/>
        <end position="17"/>
    </location>
</feature>
<comment type="caution">
    <text evidence="3">The sequence shown here is derived from an EMBL/GenBank/DDBJ whole genome shotgun (WGS) entry which is preliminary data.</text>
</comment>
<sequence length="458" mass="49977">MGHYLCLMVLLAITCMAEQGQMEIGILDGFSSTLRYLNGNCSWRVTTIAAGNEVEVEVSVGPQRTLVGGEGDTERFTLKCVTEEGEQLNAIIVTHTLETIPQPTIIALDYETGILDWSHPFHPDLPVDFEIIHRFRVVYLVNETDRDSGETVISHESSLSVSRLLDHCRRQEFTVQTLVNDIFYSQSSSYLTNPSAPAFLTISPSLVVEDDTKVSVKVKFALEASVCISQFHVIIDGVVNISFNVTSPDRERGEVTYNLSPYLSSEGVCDVGGMVYGSNNIGESTQVQIPRGGSHCTPTGIITMPTLLSTTPTLTPPYSEDSVPGISVPVIITVSIISLFMIGTVTIIIITITRLLSYKKKGRGNSVVPPVSATCPDDVAPKVRSILLCCEVEPTTGAMETKNLSVEPTPEYVEIDHAATERVRQCRQGGADKLLSLEVCASSATTVHSIWLYYTQCM</sequence>
<reference evidence="3" key="1">
    <citation type="submission" date="2023-03" db="EMBL/GenBank/DDBJ databases">
        <authorList>
            <person name="Steffen K."/>
            <person name="Cardenas P."/>
        </authorList>
    </citation>
    <scope>NUCLEOTIDE SEQUENCE</scope>
</reference>
<keyword evidence="1" id="KW-0812">Transmembrane</keyword>
<accession>A0AA35S6C6</accession>
<evidence type="ECO:0000256" key="2">
    <source>
        <dbReference type="SAM" id="SignalP"/>
    </source>
</evidence>
<keyword evidence="1" id="KW-0472">Membrane</keyword>
<feature type="transmembrane region" description="Helical" evidence="1">
    <location>
        <begin position="326"/>
        <end position="353"/>
    </location>
</feature>
<keyword evidence="4" id="KW-1185">Reference proteome</keyword>
<evidence type="ECO:0000256" key="1">
    <source>
        <dbReference type="SAM" id="Phobius"/>
    </source>
</evidence>
<feature type="chain" id="PRO_5041630164" evidence="2">
    <location>
        <begin position="18"/>
        <end position="458"/>
    </location>
</feature>
<protein>
    <submittedName>
        <fullName evidence="3">Uncharacterized protein</fullName>
    </submittedName>
</protein>
<dbReference type="EMBL" id="CASHTH010002069">
    <property type="protein sequence ID" value="CAI8024269.1"/>
    <property type="molecule type" value="Genomic_DNA"/>
</dbReference>
<organism evidence="3 4">
    <name type="scientific">Geodia barretti</name>
    <name type="common">Barrett's horny sponge</name>
    <dbReference type="NCBI Taxonomy" id="519541"/>
    <lineage>
        <taxon>Eukaryota</taxon>
        <taxon>Metazoa</taxon>
        <taxon>Porifera</taxon>
        <taxon>Demospongiae</taxon>
        <taxon>Heteroscleromorpha</taxon>
        <taxon>Tetractinellida</taxon>
        <taxon>Astrophorina</taxon>
        <taxon>Geodiidae</taxon>
        <taxon>Geodia</taxon>
    </lineage>
</organism>
<name>A0AA35S6C6_GEOBA</name>
<keyword evidence="1" id="KW-1133">Transmembrane helix</keyword>
<dbReference type="Proteomes" id="UP001174909">
    <property type="component" value="Unassembled WGS sequence"/>
</dbReference>
<evidence type="ECO:0000313" key="4">
    <source>
        <dbReference type="Proteomes" id="UP001174909"/>
    </source>
</evidence>
<dbReference type="EMBL" id="CASHTH010002069">
    <property type="protein sequence ID" value="CAI8024275.1"/>
    <property type="molecule type" value="Genomic_DNA"/>
</dbReference>
<keyword evidence="2" id="KW-0732">Signal</keyword>
<proteinExistence type="predicted"/>